<protein>
    <submittedName>
        <fullName evidence="4">SDR family NAD(P)-dependent oxidoreductase</fullName>
    </submittedName>
</protein>
<evidence type="ECO:0000256" key="1">
    <source>
        <dbReference type="ARBA" id="ARBA00006484"/>
    </source>
</evidence>
<comment type="similarity">
    <text evidence="1">Belongs to the short-chain dehydrogenases/reductases (SDR) family.</text>
</comment>
<gene>
    <name evidence="4" type="ORF">F0U60_33985</name>
</gene>
<dbReference type="Proteomes" id="UP001611383">
    <property type="component" value="Chromosome"/>
</dbReference>
<name>A0ABY9WZL4_9BACT</name>
<evidence type="ECO:0000256" key="2">
    <source>
        <dbReference type="ARBA" id="ARBA00023002"/>
    </source>
</evidence>
<sequence length="182" mass="20014">MGGTPSSRQAAFVPRMLEHGMEGHVVNTASIAGLLPFSPCAPYQVSKAAVVSLTENLDESLRLRDAKVRASVLCPGWVRTRILESERLRPGGPVQPQSPPSEQMRAMFEMARQAVEHGLAPEQVALQVFDAIREQRLYIFTESEFTDVMRAHFEGILAARHERTASSQSAPGIPEGDAHPYH</sequence>
<feature type="region of interest" description="Disordered" evidence="3">
    <location>
        <begin position="162"/>
        <end position="182"/>
    </location>
</feature>
<dbReference type="PANTHER" id="PTHR43391:SF26">
    <property type="entry name" value="BLL7251 PROTEIN"/>
    <property type="match status" value="1"/>
</dbReference>
<dbReference type="SUPFAM" id="SSF51735">
    <property type="entry name" value="NAD(P)-binding Rossmann-fold domains"/>
    <property type="match status" value="1"/>
</dbReference>
<evidence type="ECO:0000313" key="4">
    <source>
        <dbReference type="EMBL" id="WNG48569.1"/>
    </source>
</evidence>
<evidence type="ECO:0000313" key="5">
    <source>
        <dbReference type="Proteomes" id="UP001611383"/>
    </source>
</evidence>
<accession>A0ABY9WZL4</accession>
<organism evidence="4 5">
    <name type="scientific">Archangium minus</name>
    <dbReference type="NCBI Taxonomy" id="83450"/>
    <lineage>
        <taxon>Bacteria</taxon>
        <taxon>Pseudomonadati</taxon>
        <taxon>Myxococcota</taxon>
        <taxon>Myxococcia</taxon>
        <taxon>Myxococcales</taxon>
        <taxon>Cystobacterineae</taxon>
        <taxon>Archangiaceae</taxon>
        <taxon>Archangium</taxon>
    </lineage>
</organism>
<dbReference type="InterPro" id="IPR002347">
    <property type="entry name" value="SDR_fam"/>
</dbReference>
<dbReference type="InterPro" id="IPR036291">
    <property type="entry name" value="NAD(P)-bd_dom_sf"/>
</dbReference>
<dbReference type="PRINTS" id="PR00081">
    <property type="entry name" value="GDHRDH"/>
</dbReference>
<evidence type="ECO:0000256" key="3">
    <source>
        <dbReference type="SAM" id="MobiDB-lite"/>
    </source>
</evidence>
<keyword evidence="2" id="KW-0560">Oxidoreductase</keyword>
<proteinExistence type="inferred from homology"/>
<dbReference type="CDD" id="cd05233">
    <property type="entry name" value="SDR_c"/>
    <property type="match status" value="1"/>
</dbReference>
<dbReference type="Gene3D" id="3.40.50.720">
    <property type="entry name" value="NAD(P)-binding Rossmann-like Domain"/>
    <property type="match status" value="1"/>
</dbReference>
<dbReference type="Pfam" id="PF00106">
    <property type="entry name" value="adh_short"/>
    <property type="match status" value="1"/>
</dbReference>
<dbReference type="RefSeq" id="WP_395806210.1">
    <property type="nucleotide sequence ID" value="NZ_CP043494.1"/>
</dbReference>
<reference evidence="4 5" key="1">
    <citation type="submission" date="2019-08" db="EMBL/GenBank/DDBJ databases">
        <title>Archangium and Cystobacter genomes.</title>
        <authorList>
            <person name="Chen I.-C.K."/>
            <person name="Wielgoss S."/>
        </authorList>
    </citation>
    <scope>NUCLEOTIDE SEQUENCE [LARGE SCALE GENOMIC DNA]</scope>
    <source>
        <strain evidence="4 5">Cbm 6</strain>
    </source>
</reference>
<keyword evidence="5" id="KW-1185">Reference proteome</keyword>
<dbReference type="PANTHER" id="PTHR43391">
    <property type="entry name" value="RETINOL DEHYDROGENASE-RELATED"/>
    <property type="match status" value="1"/>
</dbReference>
<dbReference type="EMBL" id="CP043494">
    <property type="protein sequence ID" value="WNG48569.1"/>
    <property type="molecule type" value="Genomic_DNA"/>
</dbReference>